<dbReference type="Gene3D" id="3.40.50.2300">
    <property type="match status" value="2"/>
</dbReference>
<evidence type="ECO:0000256" key="1">
    <source>
        <dbReference type="ARBA" id="ARBA00001663"/>
    </source>
</evidence>
<keyword evidence="21 28" id="KW-0472">Membrane</keyword>
<dbReference type="InterPro" id="IPR050726">
    <property type="entry name" value="mGluR"/>
</dbReference>
<comment type="catalytic activity">
    <reaction evidence="1">
        <text>Exonucleolytic cleavage of poly(A) to 5'-AMP.</text>
        <dbReference type="EC" id="3.1.13.4"/>
    </reaction>
</comment>
<evidence type="ECO:0000256" key="25">
    <source>
        <dbReference type="ARBA" id="ARBA00023224"/>
    </source>
</evidence>
<dbReference type="InterPro" id="IPR017979">
    <property type="entry name" value="GPCR_3_CS"/>
</dbReference>
<dbReference type="InterPro" id="IPR028082">
    <property type="entry name" value="Peripla_BP_I"/>
</dbReference>
<dbReference type="PANTHER" id="PTHR24060">
    <property type="entry name" value="METABOTROPIC GLUTAMATE RECEPTOR"/>
    <property type="match status" value="1"/>
</dbReference>
<dbReference type="GO" id="GO:0004535">
    <property type="term" value="F:poly(A)-specific ribonuclease activity"/>
    <property type="evidence" value="ECO:0007669"/>
    <property type="project" value="UniProtKB-EC"/>
</dbReference>
<keyword evidence="18 28" id="KW-1133">Transmembrane helix</keyword>
<evidence type="ECO:0000256" key="22">
    <source>
        <dbReference type="ARBA" id="ARBA00023163"/>
    </source>
</evidence>
<keyword evidence="10" id="KW-0433">Leucine-rich repeat</keyword>
<evidence type="ECO:0000256" key="24">
    <source>
        <dbReference type="ARBA" id="ARBA00023180"/>
    </source>
</evidence>
<dbReference type="Gene3D" id="2.10.50.30">
    <property type="entry name" value="GPCR, family 3, nine cysteines domain"/>
    <property type="match status" value="1"/>
</dbReference>
<comment type="cofactor">
    <cofactor evidence="2">
        <name>Mg(2+)</name>
        <dbReference type="ChEBI" id="CHEBI:18420"/>
    </cofactor>
</comment>
<keyword evidence="9" id="KW-1003">Cell membrane</keyword>
<sequence>MFALLALATQIIANLQGYTDIFNDSIISTSVKQYSGIRQILIDGDIILGGVFPVHAKSSSENYPCGDIYETRGIHRVEAMLYAIDMINNQADFLRGYKLGAHIVDSCSNPAFALNQSLDFVREMIGGIDENEYECGDGSTPIIAKPHKKNVAAVVGGSYSSVTVQVANLLRLFKIVQVSPASTNADLSDKSRFEFFARTVPSDTYQVRAMIDIALHFNWTFLSLVYSADEYGELGAGAFKKEARRANICIAIEERIRIKKESIKDSVDNLIIKLEPDKVVGASVVVLFVGTEYIPVLMAEVSAKMGINKNNYNKKKKIIWLASEGWDRNSEAYTTGQRKWAAHSAIVLMLESQRIPSFEEYYLSLYPGSKKFERNKWLRELWRHKFTCEFDLPPDDKRERCEDKKQPREHFSPDDKIQFVIEAVYAIAHGLKKMKEKYCANDTVEYTWINRYSKNPELCLALRHIDGQDFYKNYLLKLEFNDLVGKKVHFSKEGDGPAQYTILNYQPSNDNSVESDRDDYVEVGRWAEGKLEIHEEKMFWNKIENNMDQKYNVPISQCSMPCPVGHKKQLIKHDEICCWACSKCEDYEYLSDEATCTDCGLGRWPKENRLECYEIAGVELKYMRWNTWYTIGPVIISCIGIICTIFVIICYIKFSETPVVKASGRELSYILLFSFILCYCMTFVLVSMPSPFICALKRTGIGFAFSCLYSAMLVKTNRIYRIFSMATMSAQRPRFISPISQVIITCILAGLQLIGSLIWLLWVQPGTKHYYPTRDQVILSCNVPEHHFLYSLTYDAALLVMCTVYAVKTRKVPENFNETKFIGFSMYTTCVIWISWIFFYFGTGGNFQVQTTSLCVSISMSANVCLVCIFSPKLWVIFFESGRDNNGKQERDYIFKGQNTFKYRSNVDDFSSDVPNASTALLGKTTKRGSRNSSCRPSSKNIYASLYLHMQIFLYTICFINNKRNIFFVKMNETNEDDKGNTKNEQMDNNINDKNEVTPKILSLKNLRENDEFKQLCYDVSNEKKLSSNLDGPSNRKTPINEGDEKLYPSFLFNGCGRSKNNSPLIKDNESKVISKNNFKSLVNGSLEKASNNGYVSDPLNYINFWSQRNSRYEYPDNLFTGHKIYSHFFYPEELSDTFCGKLDYPMGNITHNYIGVKNIDSEQTETLANNEVNSEYDKDLMSKYKYRNRVPNPTNVCQAISIACELKYLPTYIFDNIKNSYITTICLSNNLLQNIPESIGLMKNLKYLDVSCNRLVTLPKTISKCYNLVTLDVSNNLITHFPDNLGLLKKKLEAFYIFNNPLRYDLMHVLSSSDPGKILLEILQKRFYSKQNPPPRREWTFLTPLQPVDNHPNLPFISVMTYNILSYKYLFNNRFNYCPDEELKWEYRKAVIFEEISHYSPAIVTMQEVPKGDYESYFHPKLCESGYDGLFLPKSRIKKTKEELTQHVDGCAIFWQKPLFSYILHLNLEFKSLVDELFKEDDEKSKRIQSFDNVALVVALAIKGEEPEGEPDKTLANGVYYRPLVIATTHIHWDPEYADVKLIQSMLLMRTLFDKRRFISNQLRCNIEEIPIIVTGDFNSRPRSSVLEYIRKKQLRKDDDGLMLFKNCENLDRINSNPKDSLYYHHGLKDLEVVDMSKYEFTNFTPEFSDVIDYIFYTSTTLNACGIIEPPSSEWIKNSEVIGFPHPHFPSDHIPIVANFYVKK</sequence>
<dbReference type="CDD" id="cd15934">
    <property type="entry name" value="7tmC_mGluRs_group2_3"/>
    <property type="match status" value="1"/>
</dbReference>
<reference evidence="32" key="1">
    <citation type="submission" date="2024-02" db="UniProtKB">
        <authorList>
            <consortium name="WormBaseParasite"/>
        </authorList>
    </citation>
    <scope>IDENTIFICATION</scope>
</reference>
<evidence type="ECO:0000256" key="7">
    <source>
        <dbReference type="ARBA" id="ARBA00010774"/>
    </source>
</evidence>
<feature type="transmembrane region" description="Helical" evidence="28">
    <location>
        <begin position="735"/>
        <end position="762"/>
    </location>
</feature>
<evidence type="ECO:0000256" key="29">
    <source>
        <dbReference type="SAM" id="SignalP"/>
    </source>
</evidence>
<dbReference type="InterPro" id="IPR005135">
    <property type="entry name" value="Endo/exonuclease/phosphatase"/>
</dbReference>
<evidence type="ECO:0000256" key="28">
    <source>
        <dbReference type="SAM" id="Phobius"/>
    </source>
</evidence>
<evidence type="ECO:0000259" key="30">
    <source>
        <dbReference type="PROSITE" id="PS50259"/>
    </source>
</evidence>
<dbReference type="Proteomes" id="UP000035681">
    <property type="component" value="Unplaced"/>
</dbReference>
<dbReference type="InterPro" id="IPR001828">
    <property type="entry name" value="ANF_lig-bd_rcpt"/>
</dbReference>
<keyword evidence="17" id="KW-0460">Magnesium</keyword>
<dbReference type="SUPFAM" id="SSF53822">
    <property type="entry name" value="Periplasmic binding protein-like I"/>
    <property type="match status" value="1"/>
</dbReference>
<dbReference type="InterPro" id="IPR000337">
    <property type="entry name" value="GPCR_3"/>
</dbReference>
<dbReference type="InterPro" id="IPR038550">
    <property type="entry name" value="GPCR_3_9-Cys_sf"/>
</dbReference>
<dbReference type="FunFam" id="2.10.50.30:FF:000001">
    <property type="entry name" value="metabotropic glutamate receptor 1"/>
    <property type="match status" value="1"/>
</dbReference>
<dbReference type="Pfam" id="PF13855">
    <property type="entry name" value="LRR_8"/>
    <property type="match status" value="1"/>
</dbReference>
<dbReference type="SUPFAM" id="SSF56219">
    <property type="entry name" value="DNase I-like"/>
    <property type="match status" value="1"/>
</dbReference>
<dbReference type="EC" id="3.1.13.4" evidence="8"/>
<dbReference type="Pfam" id="PF07562">
    <property type="entry name" value="NCD3G"/>
    <property type="match status" value="1"/>
</dbReference>
<evidence type="ECO:0000256" key="17">
    <source>
        <dbReference type="ARBA" id="ARBA00022842"/>
    </source>
</evidence>
<keyword evidence="14" id="KW-0677">Repeat</keyword>
<evidence type="ECO:0000256" key="3">
    <source>
        <dbReference type="ARBA" id="ARBA00004123"/>
    </source>
</evidence>
<keyword evidence="25" id="KW-0807">Transducer</keyword>
<dbReference type="Pfam" id="PF00003">
    <property type="entry name" value="7tm_3"/>
    <property type="match status" value="1"/>
</dbReference>
<feature type="transmembrane region" description="Helical" evidence="28">
    <location>
        <begin position="847"/>
        <end position="870"/>
    </location>
</feature>
<keyword evidence="20" id="KW-0297">G-protein coupled receptor</keyword>
<dbReference type="PRINTS" id="PR00593">
    <property type="entry name" value="MTABOTROPICR"/>
</dbReference>
<evidence type="ECO:0000256" key="13">
    <source>
        <dbReference type="ARBA" id="ARBA00022723"/>
    </source>
</evidence>
<dbReference type="InterPro" id="IPR003591">
    <property type="entry name" value="Leu-rich_rpt_typical-subtyp"/>
</dbReference>
<dbReference type="InterPro" id="IPR011500">
    <property type="entry name" value="GPCR_3_9-Cys_dom"/>
</dbReference>
<dbReference type="SUPFAM" id="SSF52075">
    <property type="entry name" value="Outer arm dynein light chain 1"/>
    <property type="match status" value="1"/>
</dbReference>
<dbReference type="Gene3D" id="3.80.10.10">
    <property type="entry name" value="Ribonuclease Inhibitor"/>
    <property type="match status" value="1"/>
</dbReference>
<dbReference type="SMART" id="SM00369">
    <property type="entry name" value="LRR_TYP"/>
    <property type="match status" value="2"/>
</dbReference>
<evidence type="ECO:0000256" key="18">
    <source>
        <dbReference type="ARBA" id="ARBA00022989"/>
    </source>
</evidence>
<dbReference type="CDD" id="cd06362">
    <property type="entry name" value="PBP1_mGluR"/>
    <property type="match status" value="1"/>
</dbReference>
<dbReference type="Pfam" id="PF01094">
    <property type="entry name" value="ANF_receptor"/>
    <property type="match status" value="1"/>
</dbReference>
<dbReference type="SMART" id="SM00364">
    <property type="entry name" value="LRR_BAC"/>
    <property type="match status" value="3"/>
</dbReference>
<feature type="transmembrane region" description="Helical" evidence="28">
    <location>
        <begin position="819"/>
        <end position="841"/>
    </location>
</feature>
<evidence type="ECO:0000256" key="8">
    <source>
        <dbReference type="ARBA" id="ARBA00012161"/>
    </source>
</evidence>
<feature type="signal peptide" evidence="29">
    <location>
        <begin position="1"/>
        <end position="17"/>
    </location>
</feature>
<evidence type="ECO:0000256" key="5">
    <source>
        <dbReference type="ARBA" id="ARBA00004651"/>
    </source>
</evidence>
<dbReference type="InterPro" id="IPR032675">
    <property type="entry name" value="LRR_dom_sf"/>
</dbReference>
<keyword evidence="23" id="KW-0675">Receptor</keyword>
<protein>
    <recommendedName>
        <fullName evidence="8">poly(A)-specific ribonuclease</fullName>
        <ecNumber evidence="8">3.1.13.4</ecNumber>
    </recommendedName>
</protein>
<dbReference type="AlphaFoldDB" id="A0AAF5DL63"/>
<evidence type="ECO:0000313" key="31">
    <source>
        <dbReference type="Proteomes" id="UP000035681"/>
    </source>
</evidence>
<feature type="transmembrane region" description="Helical" evidence="28">
    <location>
        <begin position="695"/>
        <end position="714"/>
    </location>
</feature>
<name>A0AAF5DL63_STRER</name>
<keyword evidence="19" id="KW-0805">Transcription regulation</keyword>
<comment type="subcellular location">
    <subcellularLocation>
        <location evidence="5">Cell membrane</location>
        <topology evidence="5">Multi-pass membrane protein</topology>
    </subcellularLocation>
    <subcellularLocation>
        <location evidence="4">Cytoplasm</location>
    </subcellularLocation>
    <subcellularLocation>
        <location evidence="3">Nucleus</location>
    </subcellularLocation>
</comment>
<keyword evidence="31" id="KW-1185">Reference proteome</keyword>
<evidence type="ECO:0000256" key="21">
    <source>
        <dbReference type="ARBA" id="ARBA00023136"/>
    </source>
</evidence>
<evidence type="ECO:0000256" key="16">
    <source>
        <dbReference type="ARBA" id="ARBA00022839"/>
    </source>
</evidence>
<keyword evidence="12" id="KW-0540">Nuclease</keyword>
<evidence type="ECO:0000256" key="20">
    <source>
        <dbReference type="ARBA" id="ARBA00023040"/>
    </source>
</evidence>
<evidence type="ECO:0000256" key="14">
    <source>
        <dbReference type="ARBA" id="ARBA00022737"/>
    </source>
</evidence>
<evidence type="ECO:0000256" key="10">
    <source>
        <dbReference type="ARBA" id="ARBA00022614"/>
    </source>
</evidence>
<dbReference type="PROSITE" id="PS51450">
    <property type="entry name" value="LRR"/>
    <property type="match status" value="1"/>
</dbReference>
<dbReference type="InterPro" id="IPR000162">
    <property type="entry name" value="GPCR_3_mtglu_rcpt"/>
</dbReference>
<dbReference type="InterPro" id="IPR036691">
    <property type="entry name" value="Endo/exonu/phosph_ase_sf"/>
</dbReference>
<feature type="transmembrane region" description="Helical" evidence="28">
    <location>
        <begin position="666"/>
        <end position="689"/>
    </location>
</feature>
<evidence type="ECO:0000256" key="12">
    <source>
        <dbReference type="ARBA" id="ARBA00022722"/>
    </source>
</evidence>
<comment type="similarity">
    <text evidence="7">Belongs to the CCR4/nocturin family.</text>
</comment>
<keyword evidence="22" id="KW-0804">Transcription</keyword>
<keyword evidence="29" id="KW-0732">Signal</keyword>
<evidence type="ECO:0000313" key="32">
    <source>
        <dbReference type="WBParaSite" id="TCONS_00014216.p1"/>
    </source>
</evidence>
<keyword evidence="11 28" id="KW-0812">Transmembrane</keyword>
<proteinExistence type="inferred from homology"/>
<dbReference type="PROSITE" id="PS50259">
    <property type="entry name" value="G_PROTEIN_RECEP_F3_4"/>
    <property type="match status" value="1"/>
</dbReference>
<dbReference type="GO" id="GO:0005737">
    <property type="term" value="C:cytoplasm"/>
    <property type="evidence" value="ECO:0007669"/>
    <property type="project" value="UniProtKB-SubCell"/>
</dbReference>
<keyword evidence="15" id="KW-0378">Hydrolase</keyword>
<comment type="function">
    <text evidence="27">G-protein coupled receptor for glutamate. Ligand binding causes a conformation change that triggers signaling via guanine nucleotide-binding proteins (G proteins) and modulates the activity of down-stream effectors.</text>
</comment>
<keyword evidence="24" id="KW-0325">Glycoprotein</keyword>
<feature type="domain" description="G-protein coupled receptors family 3 profile" evidence="30">
    <location>
        <begin position="629"/>
        <end position="884"/>
    </location>
</feature>
<feature type="transmembrane region" description="Helical" evidence="28">
    <location>
        <begin position="941"/>
        <end position="962"/>
    </location>
</feature>
<comment type="similarity">
    <text evidence="6">Belongs to the G-protein coupled receptor 3 family.</text>
</comment>
<dbReference type="PRINTS" id="PR00248">
    <property type="entry name" value="GPCRMGR"/>
</dbReference>
<dbReference type="WBParaSite" id="TCONS_00014216.p1">
    <property type="protein sequence ID" value="TCONS_00014216.p1"/>
    <property type="gene ID" value="XLOC_009427"/>
</dbReference>
<dbReference type="PROSITE" id="PS00980">
    <property type="entry name" value="G_PROTEIN_RECEP_F3_2"/>
    <property type="match status" value="1"/>
</dbReference>
<evidence type="ECO:0000256" key="9">
    <source>
        <dbReference type="ARBA" id="ARBA00022475"/>
    </source>
</evidence>
<feature type="transmembrane region" description="Helical" evidence="28">
    <location>
        <begin position="628"/>
        <end position="654"/>
    </location>
</feature>
<feature type="transmembrane region" description="Helical" evidence="28">
    <location>
        <begin position="788"/>
        <end position="807"/>
    </location>
</feature>
<evidence type="ECO:0000256" key="19">
    <source>
        <dbReference type="ARBA" id="ARBA00023015"/>
    </source>
</evidence>
<dbReference type="InterPro" id="IPR001611">
    <property type="entry name" value="Leu-rich_rpt"/>
</dbReference>
<evidence type="ECO:0000256" key="27">
    <source>
        <dbReference type="ARBA" id="ARBA00054813"/>
    </source>
</evidence>
<evidence type="ECO:0000256" key="26">
    <source>
        <dbReference type="ARBA" id="ARBA00023242"/>
    </source>
</evidence>
<keyword evidence="16" id="KW-0269">Exonuclease</keyword>
<dbReference type="GO" id="GO:0046872">
    <property type="term" value="F:metal ion binding"/>
    <property type="evidence" value="ECO:0007669"/>
    <property type="project" value="UniProtKB-KW"/>
</dbReference>
<evidence type="ECO:0000256" key="4">
    <source>
        <dbReference type="ARBA" id="ARBA00004496"/>
    </source>
</evidence>
<dbReference type="GO" id="GO:0005886">
    <property type="term" value="C:plasma membrane"/>
    <property type="evidence" value="ECO:0007669"/>
    <property type="project" value="UniProtKB-SubCell"/>
</dbReference>
<evidence type="ECO:0000256" key="6">
    <source>
        <dbReference type="ARBA" id="ARBA00007242"/>
    </source>
</evidence>
<dbReference type="InterPro" id="IPR017978">
    <property type="entry name" value="GPCR_3_C"/>
</dbReference>
<keyword evidence="13" id="KW-0479">Metal-binding</keyword>
<organism evidence="31 32">
    <name type="scientific">Strongyloides stercoralis</name>
    <name type="common">Threadworm</name>
    <dbReference type="NCBI Taxonomy" id="6248"/>
    <lineage>
        <taxon>Eukaryota</taxon>
        <taxon>Metazoa</taxon>
        <taxon>Ecdysozoa</taxon>
        <taxon>Nematoda</taxon>
        <taxon>Chromadorea</taxon>
        <taxon>Rhabditida</taxon>
        <taxon>Tylenchina</taxon>
        <taxon>Panagrolaimomorpha</taxon>
        <taxon>Strongyloidoidea</taxon>
        <taxon>Strongyloididae</taxon>
        <taxon>Strongyloides</taxon>
    </lineage>
</organism>
<dbReference type="PROSITE" id="PS00981">
    <property type="entry name" value="G_PROTEIN_RECEP_F3_3"/>
    <property type="match status" value="1"/>
</dbReference>
<evidence type="ECO:0000256" key="15">
    <source>
        <dbReference type="ARBA" id="ARBA00022801"/>
    </source>
</evidence>
<keyword evidence="26" id="KW-0539">Nucleus</keyword>
<dbReference type="GO" id="GO:0004930">
    <property type="term" value="F:G protein-coupled receptor activity"/>
    <property type="evidence" value="ECO:0007669"/>
    <property type="project" value="UniProtKB-KW"/>
</dbReference>
<evidence type="ECO:0000256" key="23">
    <source>
        <dbReference type="ARBA" id="ARBA00023170"/>
    </source>
</evidence>
<dbReference type="Pfam" id="PF03372">
    <property type="entry name" value="Exo_endo_phos"/>
    <property type="match status" value="1"/>
</dbReference>
<evidence type="ECO:0000256" key="11">
    <source>
        <dbReference type="ARBA" id="ARBA00022692"/>
    </source>
</evidence>
<dbReference type="Gene3D" id="3.60.10.10">
    <property type="entry name" value="Endonuclease/exonuclease/phosphatase"/>
    <property type="match status" value="1"/>
</dbReference>
<feature type="chain" id="PRO_5042275629" description="poly(A)-specific ribonuclease" evidence="29">
    <location>
        <begin position="18"/>
        <end position="1705"/>
    </location>
</feature>
<accession>A0AAF5DL63</accession>
<dbReference type="GO" id="GO:0005634">
    <property type="term" value="C:nucleus"/>
    <property type="evidence" value="ECO:0007669"/>
    <property type="project" value="UniProtKB-SubCell"/>
</dbReference>
<evidence type="ECO:0000256" key="2">
    <source>
        <dbReference type="ARBA" id="ARBA00001946"/>
    </source>
</evidence>